<keyword evidence="2" id="KW-0808">Transferase</keyword>
<reference evidence="5" key="1">
    <citation type="submission" date="2021-10" db="EMBL/GenBank/DDBJ databases">
        <title>Tropical sea cucumber genome reveals ecological adaptation and Cuvierian tubules defense mechanism.</title>
        <authorList>
            <person name="Chen T."/>
        </authorList>
    </citation>
    <scope>NUCLEOTIDE SEQUENCE</scope>
    <source>
        <strain evidence="5">Nanhai2018</strain>
        <tissue evidence="5">Muscle</tissue>
    </source>
</reference>
<dbReference type="EMBL" id="JAIZAY010000004">
    <property type="protein sequence ID" value="KAJ8044173.1"/>
    <property type="molecule type" value="Genomic_DNA"/>
</dbReference>
<protein>
    <recommendedName>
        <fullName evidence="1">glutathione transferase</fullName>
        <ecNumber evidence="1">2.5.1.18</ecNumber>
    </recommendedName>
</protein>
<name>A0A9Q1HGK1_HOLLE</name>
<dbReference type="PROSITE" id="PS50404">
    <property type="entry name" value="GST_NTER"/>
    <property type="match status" value="1"/>
</dbReference>
<comment type="catalytic activity">
    <reaction evidence="3">
        <text>RX + glutathione = an S-substituted glutathione + a halide anion + H(+)</text>
        <dbReference type="Rhea" id="RHEA:16437"/>
        <dbReference type="ChEBI" id="CHEBI:15378"/>
        <dbReference type="ChEBI" id="CHEBI:16042"/>
        <dbReference type="ChEBI" id="CHEBI:17792"/>
        <dbReference type="ChEBI" id="CHEBI:57925"/>
        <dbReference type="ChEBI" id="CHEBI:90779"/>
        <dbReference type="EC" id="2.5.1.18"/>
    </reaction>
</comment>
<dbReference type="GO" id="GO:0006749">
    <property type="term" value="P:glutathione metabolic process"/>
    <property type="evidence" value="ECO:0007669"/>
    <property type="project" value="TreeGrafter"/>
</dbReference>
<comment type="caution">
    <text evidence="5">The sequence shown here is derived from an EMBL/GenBank/DDBJ whole genome shotgun (WGS) entry which is preliminary data.</text>
</comment>
<feature type="domain" description="GST N-terminal" evidence="4">
    <location>
        <begin position="2"/>
        <end position="63"/>
    </location>
</feature>
<proteinExistence type="predicted"/>
<gene>
    <name evidence="5" type="ORF">HOLleu_11557</name>
</gene>
<evidence type="ECO:0000256" key="1">
    <source>
        <dbReference type="ARBA" id="ARBA00012452"/>
    </source>
</evidence>
<evidence type="ECO:0000259" key="4">
    <source>
        <dbReference type="PROSITE" id="PS50404"/>
    </source>
</evidence>
<sequence>MPRYKLIYFNARARAEVVRYMMELKDISYEDHRIQFEKWPELRPSKSLLFGRLITFLLYNLTG</sequence>
<evidence type="ECO:0000313" key="6">
    <source>
        <dbReference type="Proteomes" id="UP001152320"/>
    </source>
</evidence>
<evidence type="ECO:0000256" key="2">
    <source>
        <dbReference type="ARBA" id="ARBA00022679"/>
    </source>
</evidence>
<dbReference type="SUPFAM" id="SSF52833">
    <property type="entry name" value="Thioredoxin-like"/>
    <property type="match status" value="1"/>
</dbReference>
<dbReference type="OrthoDB" id="414243at2759"/>
<dbReference type="GO" id="GO:0004364">
    <property type="term" value="F:glutathione transferase activity"/>
    <property type="evidence" value="ECO:0007669"/>
    <property type="project" value="UniProtKB-EC"/>
</dbReference>
<dbReference type="PANTHER" id="PTHR11571">
    <property type="entry name" value="GLUTATHIONE S-TRANSFERASE"/>
    <property type="match status" value="1"/>
</dbReference>
<accession>A0A9Q1HGK1</accession>
<evidence type="ECO:0000313" key="5">
    <source>
        <dbReference type="EMBL" id="KAJ8044173.1"/>
    </source>
</evidence>
<dbReference type="CDD" id="cd03039">
    <property type="entry name" value="GST_N_Sigma_like"/>
    <property type="match status" value="1"/>
</dbReference>
<keyword evidence="6" id="KW-1185">Reference proteome</keyword>
<dbReference type="InterPro" id="IPR036249">
    <property type="entry name" value="Thioredoxin-like_sf"/>
</dbReference>
<dbReference type="Proteomes" id="UP001152320">
    <property type="component" value="Chromosome 4"/>
</dbReference>
<organism evidence="5 6">
    <name type="scientific">Holothuria leucospilota</name>
    <name type="common">Black long sea cucumber</name>
    <name type="synonym">Mertensiothuria leucospilota</name>
    <dbReference type="NCBI Taxonomy" id="206669"/>
    <lineage>
        <taxon>Eukaryota</taxon>
        <taxon>Metazoa</taxon>
        <taxon>Echinodermata</taxon>
        <taxon>Eleutherozoa</taxon>
        <taxon>Echinozoa</taxon>
        <taxon>Holothuroidea</taxon>
        <taxon>Aspidochirotacea</taxon>
        <taxon>Aspidochirotida</taxon>
        <taxon>Holothuriidae</taxon>
        <taxon>Holothuria</taxon>
    </lineage>
</organism>
<dbReference type="AlphaFoldDB" id="A0A9Q1HGK1"/>
<dbReference type="EC" id="2.5.1.18" evidence="1"/>
<dbReference type="InterPro" id="IPR004045">
    <property type="entry name" value="Glutathione_S-Trfase_N"/>
</dbReference>
<dbReference type="InterPro" id="IPR050213">
    <property type="entry name" value="GST_superfamily"/>
</dbReference>
<dbReference type="Gene3D" id="1.20.1050.130">
    <property type="match status" value="1"/>
</dbReference>
<evidence type="ECO:0000256" key="3">
    <source>
        <dbReference type="ARBA" id="ARBA00047960"/>
    </source>
</evidence>
<dbReference type="PANTHER" id="PTHR11571:SF224">
    <property type="entry name" value="HEMATOPOIETIC PROSTAGLANDIN D SYNTHASE"/>
    <property type="match status" value="1"/>
</dbReference>